<gene>
    <name evidence="5" type="primary">pup</name>
    <name evidence="7" type="ORF">G9U51_03310</name>
</gene>
<dbReference type="GO" id="GO:0070490">
    <property type="term" value="P:protein pupylation"/>
    <property type="evidence" value="ECO:0007669"/>
    <property type="project" value="UniProtKB-UniRule"/>
</dbReference>
<feature type="region of interest" description="ARC ATPase binding" evidence="5">
    <location>
        <begin position="20"/>
        <end position="57"/>
    </location>
</feature>
<evidence type="ECO:0000256" key="2">
    <source>
        <dbReference type="ARBA" id="ARBA00010616"/>
    </source>
</evidence>
<comment type="similarity">
    <text evidence="2 5">Belongs to the prokaryotic ubiquitin-like protein family.</text>
</comment>
<keyword evidence="5" id="KW-1017">Isopeptide bond</keyword>
<comment type="caution">
    <text evidence="7">The sequence shown here is derived from an EMBL/GenBank/DDBJ whole genome shotgun (WGS) entry which is preliminary data.</text>
</comment>
<dbReference type="GO" id="GO:0010498">
    <property type="term" value="P:proteasomal protein catabolic process"/>
    <property type="evidence" value="ECO:0007669"/>
    <property type="project" value="UniProtKB-UniRule"/>
</dbReference>
<dbReference type="EMBL" id="JAAOIV010000002">
    <property type="protein sequence ID" value="NHN54811.1"/>
    <property type="molecule type" value="Genomic_DNA"/>
</dbReference>
<dbReference type="Pfam" id="PF05639">
    <property type="entry name" value="Pup"/>
    <property type="match status" value="1"/>
</dbReference>
<evidence type="ECO:0000313" key="7">
    <source>
        <dbReference type="EMBL" id="NHN54811.1"/>
    </source>
</evidence>
<keyword evidence="5" id="KW-0833">Ubl conjugation pathway</keyword>
<dbReference type="HAMAP" id="MF_02106">
    <property type="entry name" value="Pup"/>
    <property type="match status" value="1"/>
</dbReference>
<accession>A0A967EDK3</accession>
<comment type="pathway">
    <text evidence="1 5">Protein degradation; proteasomal Pup-dependent pathway.</text>
</comment>
<dbReference type="GO" id="GO:0070628">
    <property type="term" value="F:proteasome binding"/>
    <property type="evidence" value="ECO:0007669"/>
    <property type="project" value="UniProtKB-UniRule"/>
</dbReference>
<dbReference type="InterPro" id="IPR008515">
    <property type="entry name" value="Ubiquitin-like_Pup"/>
</dbReference>
<evidence type="ECO:0000256" key="5">
    <source>
        <dbReference type="HAMAP-Rule" id="MF_02106"/>
    </source>
</evidence>
<feature type="modified residue" description="Deamidated glutamine" evidence="5">
    <location>
        <position position="63"/>
    </location>
</feature>
<dbReference type="RefSeq" id="WP_166193126.1">
    <property type="nucleotide sequence ID" value="NZ_JAAOIV010000002.1"/>
</dbReference>
<reference evidence="7" key="1">
    <citation type="submission" date="2020-03" db="EMBL/GenBank/DDBJ databases">
        <title>Draft sequencing of Calidifontibacter sp. DB0510.</title>
        <authorList>
            <person name="Kim D.-U."/>
        </authorList>
    </citation>
    <scope>NUCLEOTIDE SEQUENCE</scope>
    <source>
        <strain evidence="7">DB0510</strain>
    </source>
</reference>
<feature type="region of interest" description="Disordered" evidence="6">
    <location>
        <begin position="1"/>
        <end position="32"/>
    </location>
</feature>
<dbReference type="AlphaFoldDB" id="A0A967EDK3"/>
<dbReference type="GO" id="GO:0031386">
    <property type="term" value="F:protein tag activity"/>
    <property type="evidence" value="ECO:0007669"/>
    <property type="project" value="UniProtKB-UniRule"/>
</dbReference>
<dbReference type="Proteomes" id="UP000744769">
    <property type="component" value="Unassembled WGS sequence"/>
</dbReference>
<sequence>MPGQERITPQRRDGDPADDAPEPVAPAAQANTQEVDSMLDEIDGVLESNSEEFVRGFVQKGGQ</sequence>
<comment type="subunit">
    <text evidence="5">Strongly interacts with the proteasome-associated ATPase ARC through a hydrophobic interface; the interacting region of Pup lies in its C-terminal half. There is one Pup binding site per ARC hexamer ring.</text>
</comment>
<evidence type="ECO:0000256" key="3">
    <source>
        <dbReference type="ARBA" id="ARBA00016748"/>
    </source>
</evidence>
<dbReference type="NCBIfam" id="TIGR03687">
    <property type="entry name" value="pupylate_cterm"/>
    <property type="match status" value="1"/>
</dbReference>
<name>A0A967EDK3_9MICO</name>
<comment type="PTM">
    <text evidence="5">Is modified by deamidation of its C-terminal glutamine to glutamate by the deamidase Dop, a prerequisite to the subsequent pupylation process.</text>
</comment>
<comment type="function">
    <text evidence="5">Protein modifier that is covalently attached to lysine residues of substrate proteins, thereby targeting them for proteasomal degradation. The tagging system is termed pupylation.</text>
</comment>
<evidence type="ECO:0000256" key="6">
    <source>
        <dbReference type="SAM" id="MobiDB-lite"/>
    </source>
</evidence>
<evidence type="ECO:0000256" key="1">
    <source>
        <dbReference type="ARBA" id="ARBA00004707"/>
    </source>
</evidence>
<comment type="domain">
    <text evidence="5">The N-terminal unstructured half of Pup provides a signal required to initiate unfolding and degradation by the proteasome but is not needed for pupylation, while the C-terminal helical half of Pup interacts with ARC to target proteins to the proteasome.</text>
</comment>
<evidence type="ECO:0000256" key="4">
    <source>
        <dbReference type="ARBA" id="ARBA00032321"/>
    </source>
</evidence>
<feature type="cross-link" description="Isoglutamyl lysine isopeptide (Gln-Lys) (interchain with K-? in acceptor proteins)" evidence="5">
    <location>
        <position position="63"/>
    </location>
</feature>
<keyword evidence="8" id="KW-1185">Reference proteome</keyword>
<proteinExistence type="inferred from homology"/>
<protein>
    <recommendedName>
        <fullName evidence="3 5">Prokaryotic ubiquitin-like protein Pup</fullName>
    </recommendedName>
    <alternativeName>
        <fullName evidence="4 5">Bacterial ubiquitin-like modifier</fullName>
    </alternativeName>
</protein>
<evidence type="ECO:0000313" key="8">
    <source>
        <dbReference type="Proteomes" id="UP000744769"/>
    </source>
</evidence>
<dbReference type="GO" id="GO:0019941">
    <property type="term" value="P:modification-dependent protein catabolic process"/>
    <property type="evidence" value="ECO:0007669"/>
    <property type="project" value="UniProtKB-UniRule"/>
</dbReference>
<organism evidence="7 8">
    <name type="scientific">Metallococcus carri</name>
    <dbReference type="NCBI Taxonomy" id="1656884"/>
    <lineage>
        <taxon>Bacteria</taxon>
        <taxon>Bacillati</taxon>
        <taxon>Actinomycetota</taxon>
        <taxon>Actinomycetes</taxon>
        <taxon>Micrococcales</taxon>
        <taxon>Dermacoccaceae</taxon>
        <taxon>Metallococcus</taxon>
    </lineage>
</organism>